<dbReference type="Proteomes" id="UP000467700">
    <property type="component" value="Unassembled WGS sequence"/>
</dbReference>
<protein>
    <submittedName>
        <fullName evidence="1">Uncharacterized protein</fullName>
    </submittedName>
</protein>
<sequence length="361" mass="41739">MKAGEFADRGKYEDISKVIIFASHNILSPEITPQGYALLKLMQSYLELDMFMSLKLHTETTIARGREELLIFNNLLQEYKPFNVLKNWNVPKGHTHQHAFNDIENKGVTQNYNTKLGKKKNAPLKILKVNEADLIANMIRDALDHLDDFTETQRNLNEPSDDHEKSSNNLLHVSLGSALQPCSLREIEAKHVDTSGFEQLHIKIGQRLTRILEKNIRISKEERIQVYQMMRVRYETKTNWEQQVDILQADKDWHIFTQLLLIFGIVVDGTEHHLALILPYDEPVTHRSAALRSRDKDLRFTCVRSRHGTNSAVISVNSVVRGALFIQDYGGFPDDYLVFEVVDDDMWWRMKSLTLITKAQL</sequence>
<evidence type="ECO:0000313" key="2">
    <source>
        <dbReference type="Proteomes" id="UP000467700"/>
    </source>
</evidence>
<organism evidence="1 2">
    <name type="scientific">Cyclocybe aegerita</name>
    <name type="common">Black poplar mushroom</name>
    <name type="synonym">Agrocybe aegerita</name>
    <dbReference type="NCBI Taxonomy" id="1973307"/>
    <lineage>
        <taxon>Eukaryota</taxon>
        <taxon>Fungi</taxon>
        <taxon>Dikarya</taxon>
        <taxon>Basidiomycota</taxon>
        <taxon>Agaricomycotina</taxon>
        <taxon>Agaricomycetes</taxon>
        <taxon>Agaricomycetidae</taxon>
        <taxon>Agaricales</taxon>
        <taxon>Agaricineae</taxon>
        <taxon>Bolbitiaceae</taxon>
        <taxon>Cyclocybe</taxon>
    </lineage>
</organism>
<gene>
    <name evidence="1" type="ORF">AAE3_LOCUS11877</name>
</gene>
<dbReference type="AlphaFoldDB" id="A0A8S0WB65"/>
<accession>A0A8S0WB65</accession>
<reference evidence="1 2" key="1">
    <citation type="submission" date="2020-01" db="EMBL/GenBank/DDBJ databases">
        <authorList>
            <person name="Gupta K D."/>
        </authorList>
    </citation>
    <scope>NUCLEOTIDE SEQUENCE [LARGE SCALE GENOMIC DNA]</scope>
</reference>
<evidence type="ECO:0000313" key="1">
    <source>
        <dbReference type="EMBL" id="CAA7269458.1"/>
    </source>
</evidence>
<dbReference type="EMBL" id="CACVBS010000079">
    <property type="protein sequence ID" value="CAA7269458.1"/>
    <property type="molecule type" value="Genomic_DNA"/>
</dbReference>
<keyword evidence="2" id="KW-1185">Reference proteome</keyword>
<name>A0A8S0WB65_CYCAE</name>
<proteinExistence type="predicted"/>
<dbReference type="OrthoDB" id="3239511at2759"/>
<comment type="caution">
    <text evidence="1">The sequence shown here is derived from an EMBL/GenBank/DDBJ whole genome shotgun (WGS) entry which is preliminary data.</text>
</comment>